<evidence type="ECO:0000313" key="7">
    <source>
        <dbReference type="EMBL" id="KAB7395160.1"/>
    </source>
</evidence>
<evidence type="ECO:0000259" key="2">
    <source>
        <dbReference type="Pfam" id="PF20434"/>
    </source>
</evidence>
<dbReference type="SUPFAM" id="SSF53474">
    <property type="entry name" value="alpha/beta-Hydrolases"/>
    <property type="match status" value="2"/>
</dbReference>
<evidence type="ECO:0000313" key="5">
    <source>
        <dbReference type="EMBL" id="KAB7338536.1"/>
    </source>
</evidence>
<dbReference type="Proteomes" id="UP000460333">
    <property type="component" value="Unassembled WGS sequence"/>
</dbReference>
<dbReference type="Proteomes" id="UP000265775">
    <property type="component" value="Unassembled WGS sequence"/>
</dbReference>
<dbReference type="Proteomes" id="UP000261186">
    <property type="component" value="Unassembled WGS sequence"/>
</dbReference>
<dbReference type="InterPro" id="IPR029058">
    <property type="entry name" value="AB_hydrolase_fold"/>
</dbReference>
<dbReference type="PANTHER" id="PTHR48081">
    <property type="entry name" value="AB HYDROLASE SUPERFAMILY PROTEIN C4A8.06C"/>
    <property type="match status" value="1"/>
</dbReference>
<name>A0A269T9U6_BIFLN</name>
<evidence type="ECO:0000313" key="10">
    <source>
        <dbReference type="Proteomes" id="UP000261186"/>
    </source>
</evidence>
<evidence type="ECO:0000256" key="1">
    <source>
        <dbReference type="ARBA" id="ARBA00022801"/>
    </source>
</evidence>
<accession>A0A269T9U6</accession>
<keyword evidence="1 6" id="KW-0378">Hydrolase</keyword>
<dbReference type="Proteomes" id="UP000468842">
    <property type="component" value="Unassembled WGS sequence"/>
</dbReference>
<dbReference type="AlphaFoldDB" id="A0A269T9U6"/>
<sequence>MEIRARPHMASGSYRELFSARMMYGMQYIQQTIVGIDGSEARFFGYVADNSEEMEPDRIRPAILILPGGGYAMTSDREAEPVALQFLAKGFAVFVLRYSVQPSRYPVALLEAAEAMRLIRANADQWHVNPAQVAVLGFSAGGHLAANLATSVGDEDIREQGGIDPDAVRPNALMLSYPVITAGKYAHRGSFQCLLGDQAHNQALLDKFSIEKHIDAKTPPVFVWHTMTDDAVPVENTLMLIQACRAAGVSIEAHLFPEGSHGLSLANAETAGNGFYAHIVECVQCWPDLAEAWLRRLF</sequence>
<dbReference type="EMBL" id="QSAR01000007">
    <property type="protein sequence ID" value="RGW64152.1"/>
    <property type="molecule type" value="Genomic_DNA"/>
</dbReference>
<dbReference type="GO" id="GO:0016787">
    <property type="term" value="F:hydrolase activity"/>
    <property type="evidence" value="ECO:0007669"/>
    <property type="project" value="UniProtKB-KW"/>
</dbReference>
<dbReference type="InterPro" id="IPR050300">
    <property type="entry name" value="GDXG_lipolytic_enzyme"/>
</dbReference>
<evidence type="ECO:0000313" key="11">
    <source>
        <dbReference type="Proteomes" id="UP000265775"/>
    </source>
</evidence>
<dbReference type="EMBL" id="QSRH01000001">
    <property type="protein sequence ID" value="RGL05810.1"/>
    <property type="molecule type" value="Genomic_DNA"/>
</dbReference>
<dbReference type="EMBL" id="WDRC01000008">
    <property type="protein sequence ID" value="KAB7359548.1"/>
    <property type="molecule type" value="Genomic_DNA"/>
</dbReference>
<evidence type="ECO:0000313" key="9">
    <source>
        <dbReference type="EMBL" id="RGW64152.1"/>
    </source>
</evidence>
<dbReference type="Proteomes" id="UP000460881">
    <property type="component" value="Unassembled WGS sequence"/>
</dbReference>
<feature type="domain" description="BD-FAE-like" evidence="2">
    <location>
        <begin position="60"/>
        <end position="240"/>
    </location>
</feature>
<evidence type="ECO:0000313" key="13">
    <source>
        <dbReference type="Proteomes" id="UP000451234"/>
    </source>
</evidence>
<evidence type="ECO:0000313" key="15">
    <source>
        <dbReference type="Proteomes" id="UP000460881"/>
    </source>
</evidence>
<protein>
    <submittedName>
        <fullName evidence="6">Alpha/beta hydrolase</fullName>
    </submittedName>
</protein>
<dbReference type="EMBL" id="WDTJ01000009">
    <property type="protein sequence ID" value="KAB7235242.1"/>
    <property type="molecule type" value="Genomic_DNA"/>
</dbReference>
<dbReference type="EMBL" id="WDRV01000009">
    <property type="protein sequence ID" value="KAB7322470.1"/>
    <property type="molecule type" value="Genomic_DNA"/>
</dbReference>
<dbReference type="Pfam" id="PF20434">
    <property type="entry name" value="BD-FAE"/>
    <property type="match status" value="1"/>
</dbReference>
<dbReference type="Gene3D" id="3.40.50.1820">
    <property type="entry name" value="alpha/beta hydrolase"/>
    <property type="match status" value="1"/>
</dbReference>
<proteinExistence type="predicted"/>
<evidence type="ECO:0000313" key="3">
    <source>
        <dbReference type="EMBL" id="KAB7235242.1"/>
    </source>
</evidence>
<comment type="caution">
    <text evidence="6">The sequence shown here is derived from an EMBL/GenBank/DDBJ whole genome shotgun (WGS) entry which is preliminary data.</text>
</comment>
<dbReference type="EMBL" id="WDRM01000008">
    <property type="protein sequence ID" value="KAB7338536.1"/>
    <property type="molecule type" value="Genomic_DNA"/>
</dbReference>
<reference evidence="10 11" key="1">
    <citation type="submission" date="2018-08" db="EMBL/GenBank/DDBJ databases">
        <title>A genome reference for cultivated species of the human gut microbiota.</title>
        <authorList>
            <person name="Zou Y."/>
            <person name="Xue W."/>
            <person name="Luo G."/>
        </authorList>
    </citation>
    <scope>NUCLEOTIDE SEQUENCE [LARGE SCALE GENOMIC DNA]</scope>
    <source>
        <strain evidence="9 11">AF11-12</strain>
        <strain evidence="8 10">TF08-4AC</strain>
    </source>
</reference>
<organism evidence="6 15">
    <name type="scientific">Bifidobacterium longum</name>
    <dbReference type="NCBI Taxonomy" id="216816"/>
    <lineage>
        <taxon>Bacteria</taxon>
        <taxon>Bacillati</taxon>
        <taxon>Actinomycetota</taxon>
        <taxon>Actinomycetes</taxon>
        <taxon>Bifidobacteriales</taxon>
        <taxon>Bifidobacteriaceae</taxon>
        <taxon>Bifidobacterium</taxon>
    </lineage>
</organism>
<dbReference type="Proteomes" id="UP000430971">
    <property type="component" value="Unassembled WGS sequence"/>
</dbReference>
<dbReference type="EMBL" id="WDQK01000011">
    <property type="protein sequence ID" value="KAB7395160.1"/>
    <property type="molecule type" value="Genomic_DNA"/>
</dbReference>
<evidence type="ECO:0000313" key="8">
    <source>
        <dbReference type="EMBL" id="RGL05810.1"/>
    </source>
</evidence>
<evidence type="ECO:0000313" key="6">
    <source>
        <dbReference type="EMBL" id="KAB7359548.1"/>
    </source>
</evidence>
<dbReference type="PANTHER" id="PTHR48081:SF6">
    <property type="entry name" value="PEPTIDASE S9 PROLYL OLIGOPEPTIDASE CATALYTIC DOMAIN-CONTAINING PROTEIN"/>
    <property type="match status" value="1"/>
</dbReference>
<evidence type="ECO:0000313" key="14">
    <source>
        <dbReference type="Proteomes" id="UP000460333"/>
    </source>
</evidence>
<dbReference type="InterPro" id="IPR049492">
    <property type="entry name" value="BD-FAE-like_dom"/>
</dbReference>
<evidence type="ECO:0000313" key="4">
    <source>
        <dbReference type="EMBL" id="KAB7322470.1"/>
    </source>
</evidence>
<evidence type="ECO:0000313" key="12">
    <source>
        <dbReference type="Proteomes" id="UP000430971"/>
    </source>
</evidence>
<reference evidence="12 13" key="2">
    <citation type="journal article" date="2019" name="Nat. Med.">
        <title>A library of human gut bacterial isolates paired with longitudinal multiomics data enables mechanistic microbiome research.</title>
        <authorList>
            <person name="Poyet M."/>
            <person name="Groussin M."/>
            <person name="Gibbons S.M."/>
            <person name="Avila-Pacheco J."/>
            <person name="Jiang X."/>
            <person name="Kearney S.M."/>
            <person name="Perrotta A.R."/>
            <person name="Berdy B."/>
            <person name="Zhao S."/>
            <person name="Lieberman T.D."/>
            <person name="Swanson P.K."/>
            <person name="Smith M."/>
            <person name="Roesemann S."/>
            <person name="Alexander J.E."/>
            <person name="Rich S.A."/>
            <person name="Livny J."/>
            <person name="Vlamakis H."/>
            <person name="Clish C."/>
            <person name="Bullock K."/>
            <person name="Deik A."/>
            <person name="Scott J."/>
            <person name="Pierce K.A."/>
            <person name="Xavier R.J."/>
            <person name="Alm E.J."/>
        </authorList>
    </citation>
    <scope>NUCLEOTIDE SEQUENCE [LARGE SCALE GENOMIC DNA]</scope>
    <source>
        <strain evidence="3 14">BIOML-A118</strain>
        <strain evidence="7 16">BIOML-A37</strain>
        <strain evidence="6 15">BIOML-A55</strain>
        <strain evidence="5 12">BIOML-A65</strain>
        <strain evidence="4 13">BIOML-A75</strain>
    </source>
</reference>
<evidence type="ECO:0000313" key="16">
    <source>
        <dbReference type="Proteomes" id="UP000468842"/>
    </source>
</evidence>
<dbReference type="Proteomes" id="UP000451234">
    <property type="component" value="Unassembled WGS sequence"/>
</dbReference>
<gene>
    <name evidence="9" type="ORF">DWV59_07095</name>
    <name evidence="8" type="ORF">DXC85_02160</name>
    <name evidence="7" type="ORF">GBB40_06155</name>
    <name evidence="6" type="ORF">GBB63_03870</name>
    <name evidence="4" type="ORF">GBB65_07845</name>
    <name evidence="5" type="ORF">GBB73_04225</name>
    <name evidence="3" type="ORF">GBC43_07355</name>
</gene>